<accession>X0H591</accession>
<evidence type="ECO:0000256" key="1">
    <source>
        <dbReference type="SAM" id="MobiDB-lite"/>
    </source>
</evidence>
<evidence type="ECO:0000313" key="3">
    <source>
        <dbReference type="EMBL" id="EXL67130.1"/>
    </source>
</evidence>
<feature type="domain" description="JmjC" evidence="2">
    <location>
        <begin position="604"/>
        <end position="716"/>
    </location>
</feature>
<dbReference type="OrthoDB" id="1678912at2759"/>
<name>X0H591_FUSOX</name>
<reference evidence="3" key="2">
    <citation type="submission" date="2012-05" db="EMBL/GenBank/DDBJ databases">
        <title>The Genome Annotation of Fusarium oxysporum PHW808.</title>
        <authorList>
            <consortium name="The Broad Institute Genomics Platform"/>
            <person name="Ma L.-J."/>
            <person name="Corby-Kistler H."/>
            <person name="Broz K."/>
            <person name="Gale L.R."/>
            <person name="Jonkers W."/>
            <person name="O'Donnell K."/>
            <person name="Ploetz R."/>
            <person name="Steinberg C."/>
            <person name="Schwartz D.C."/>
            <person name="VanEtten H."/>
            <person name="Zhou S."/>
            <person name="Young S.K."/>
            <person name="Zeng Q."/>
            <person name="Gargeya S."/>
            <person name="Fitzgerald M."/>
            <person name="Abouelleil A."/>
            <person name="Alvarado L."/>
            <person name="Chapman S.B."/>
            <person name="Gainer-Dewar J."/>
            <person name="Goldberg J."/>
            <person name="Griggs A."/>
            <person name="Gujja S."/>
            <person name="Hansen M."/>
            <person name="Howarth C."/>
            <person name="Imamovic A."/>
            <person name="Ireland A."/>
            <person name="Larimer J."/>
            <person name="McCowan C."/>
            <person name="Murphy C."/>
            <person name="Pearson M."/>
            <person name="Poon T.W."/>
            <person name="Priest M."/>
            <person name="Roberts A."/>
            <person name="Saif S."/>
            <person name="Shea T."/>
            <person name="Sykes S."/>
            <person name="Wortman J."/>
            <person name="Nusbaum C."/>
            <person name="Birren B."/>
        </authorList>
    </citation>
    <scope>NUCLEOTIDE SEQUENCE</scope>
    <source>
        <strain evidence="3">54008</strain>
    </source>
</reference>
<feature type="compositionally biased region" description="Polar residues" evidence="1">
    <location>
        <begin position="166"/>
        <end position="187"/>
    </location>
</feature>
<feature type="region of interest" description="Disordered" evidence="1">
    <location>
        <begin position="399"/>
        <end position="463"/>
    </location>
</feature>
<dbReference type="SUPFAM" id="SSF51197">
    <property type="entry name" value="Clavaminate synthase-like"/>
    <property type="match status" value="1"/>
</dbReference>
<protein>
    <recommendedName>
        <fullName evidence="2">JmjC domain-containing protein</fullName>
    </recommendedName>
</protein>
<dbReference type="AlphaFoldDB" id="X0H591"/>
<feature type="compositionally biased region" description="Low complexity" evidence="1">
    <location>
        <begin position="146"/>
        <end position="165"/>
    </location>
</feature>
<dbReference type="Proteomes" id="UP000030676">
    <property type="component" value="Unassembled WGS sequence"/>
</dbReference>
<feature type="compositionally biased region" description="Basic and acidic residues" evidence="1">
    <location>
        <begin position="192"/>
        <end position="201"/>
    </location>
</feature>
<evidence type="ECO:0000259" key="2">
    <source>
        <dbReference type="Pfam" id="PF02373"/>
    </source>
</evidence>
<feature type="compositionally biased region" description="Acidic residues" evidence="1">
    <location>
        <begin position="273"/>
        <end position="284"/>
    </location>
</feature>
<dbReference type="InterPro" id="IPR003347">
    <property type="entry name" value="JmjC_dom"/>
</dbReference>
<gene>
    <name evidence="3" type="ORF">FOPG_16741</name>
</gene>
<feature type="compositionally biased region" description="Polar residues" evidence="1">
    <location>
        <begin position="330"/>
        <end position="351"/>
    </location>
</feature>
<reference evidence="3" key="1">
    <citation type="submission" date="2011-11" db="EMBL/GenBank/DDBJ databases">
        <title>The Genome Sequence of Fusarium oxysporum PHW808.</title>
        <authorList>
            <consortium name="The Broad Institute Genome Sequencing Platform"/>
            <person name="Ma L.-J."/>
            <person name="Gale L.R."/>
            <person name="Schwartz D.C."/>
            <person name="Zhou S."/>
            <person name="Corby-Kistler H."/>
            <person name="Young S.K."/>
            <person name="Zeng Q."/>
            <person name="Gargeya S."/>
            <person name="Fitzgerald M."/>
            <person name="Haas B."/>
            <person name="Abouelleil A."/>
            <person name="Alvarado L."/>
            <person name="Arachchi H.M."/>
            <person name="Berlin A."/>
            <person name="Brown A."/>
            <person name="Chapman S.B."/>
            <person name="Chen Z."/>
            <person name="Dunbar C."/>
            <person name="Freedman E."/>
            <person name="Gearin G."/>
            <person name="Goldberg J."/>
            <person name="Griggs A."/>
            <person name="Gujja S."/>
            <person name="Heiman D."/>
            <person name="Howarth C."/>
            <person name="Larson L."/>
            <person name="Lui A."/>
            <person name="MacDonald P.J.P."/>
            <person name="Montmayeur A."/>
            <person name="Murphy C."/>
            <person name="Neiman D."/>
            <person name="Pearson M."/>
            <person name="Priest M."/>
            <person name="Roberts A."/>
            <person name="Saif S."/>
            <person name="Shea T."/>
            <person name="Shenoy N."/>
            <person name="Sisk P."/>
            <person name="Stolte C."/>
            <person name="Sykes S."/>
            <person name="Wortman J."/>
            <person name="Nusbaum C."/>
            <person name="Birren B."/>
        </authorList>
    </citation>
    <scope>NUCLEOTIDE SEQUENCE [LARGE SCALE GENOMIC DNA]</scope>
    <source>
        <strain evidence="3">54008</strain>
    </source>
</reference>
<proteinExistence type="predicted"/>
<sequence>MSHPPRTNFLSNTMSTHNPLISTLASLVTELQELSSSFRALCSVRDETPQTKRQTRSQLIGQVAEQCKTPAAELLVTVLGGMDDLSGQLQAITLQAKEAQAQAQNLMVPSNEQVMDKVTNCLQMDGRSETSCERHIDIQLGISEQEVASESQASETSSSQPAQTSDDQQPVGSEDVTMTGSDLAATNSPPDSPKDGGDDINVHGAVYVPTTPSPAKQSARAGLYTRPEGRSFARSHSAVTESSAASTAADTSPAGSVATHITWPESSGRPADEGEAMLDVDDTGDNAQKRQPSLGGLNRITDPCLGQDPATDDKASSPEALSPVADGRTGQPTQSPGVSNGASSPEPQNPTAVGGGLAELHGDRSASAYVDGDIRPNGKSRADDGFTQDIESAMDLLSAAAEQGHSPGSGDEQRTGDQQTESPSASPTSERSDTASTPPAIQFTPSNRPRSSVPPTTVLTPADMERLVPKLAEMERDGDPQHFSVPLRNVDLAHMQERVKTTDEKWQTTSTRYEAGPKGEGYARVYVSSSRPPIHWEGFTAECKRPTPPEIETIFEKFALDPPQEDIPYYIGNLDILPDERLDPGPEITGNPDLEDLHGPYHHIGGPGSGNRTHREDLISFRSYNEVYFGSGYKLWLAIEEHHIAKFDAFVKATWKCGKCDQAVSHQSLLLAPSRLKKEGIDYIVAAVGRGEAFYTLPGQQHVIINIGYCAAQSINYVPPGETIDFSKVTGCSDDGMYAIAKKYGKTTASLRELAQANKRKAHQQLSKNASTKVTRTNAAAIRELAGIENELKNTLYRRPLLIDRENPSATELRVYKRVAAVYSQQILQQFTDLVRDWKQRQSQDTDFNDLTQSPLDWALARVIRQTARSRLEKFLLRHAQKKLAEENDKAKRHEARLRSDPAYLNDLASRHNIRKKQLQQHIQDGNDWKRVCGQRDGLLPFIFLDTYNDFKIGKEQWLELGRQNDTGPAEVFHKLLNRDDGYISNLCAAGKVFEEMVSGAPVHFLWENDKLDLAAANISDLLKQYKRVA</sequence>
<feature type="compositionally biased region" description="Basic and acidic residues" evidence="1">
    <location>
        <begin position="372"/>
        <end position="384"/>
    </location>
</feature>
<feature type="compositionally biased region" description="Polar residues" evidence="1">
    <location>
        <begin position="416"/>
        <end position="459"/>
    </location>
</feature>
<dbReference type="EMBL" id="JH658979">
    <property type="protein sequence ID" value="EXL67130.1"/>
    <property type="molecule type" value="Genomic_DNA"/>
</dbReference>
<dbReference type="HOGENOM" id="CLU_294406_0_0_1"/>
<feature type="region of interest" description="Disordered" evidence="1">
    <location>
        <begin position="146"/>
        <end position="385"/>
    </location>
</feature>
<dbReference type="Pfam" id="PF02373">
    <property type="entry name" value="JmjC"/>
    <property type="match status" value="1"/>
</dbReference>
<feature type="compositionally biased region" description="Low complexity" evidence="1">
    <location>
        <begin position="235"/>
        <end position="256"/>
    </location>
</feature>
<dbReference type="Gene3D" id="2.60.120.650">
    <property type="entry name" value="Cupin"/>
    <property type="match status" value="1"/>
</dbReference>
<organism evidence="3">
    <name type="scientific">Fusarium oxysporum f. sp. conglutinans race 2 54008</name>
    <dbReference type="NCBI Taxonomy" id="1089457"/>
    <lineage>
        <taxon>Eukaryota</taxon>
        <taxon>Fungi</taxon>
        <taxon>Dikarya</taxon>
        <taxon>Ascomycota</taxon>
        <taxon>Pezizomycotina</taxon>
        <taxon>Sordariomycetes</taxon>
        <taxon>Hypocreomycetidae</taxon>
        <taxon>Hypocreales</taxon>
        <taxon>Nectriaceae</taxon>
        <taxon>Fusarium</taxon>
        <taxon>Fusarium oxysporum species complex</taxon>
    </lineage>
</organism>